<feature type="transmembrane region" description="Helical" evidence="1">
    <location>
        <begin position="764"/>
        <end position="782"/>
    </location>
</feature>
<evidence type="ECO:0000256" key="1">
    <source>
        <dbReference type="SAM" id="Phobius"/>
    </source>
</evidence>
<keyword evidence="1" id="KW-0472">Membrane</keyword>
<reference evidence="3 4" key="1">
    <citation type="journal article" date="2019" name="Int. J. Syst. Evol. Microbiol.">
        <title>The Global Catalogue of Microorganisms (GCM) 10K type strain sequencing project: providing services to taxonomists for standard genome sequencing and annotation.</title>
        <authorList>
            <consortium name="The Broad Institute Genomics Platform"/>
            <consortium name="The Broad Institute Genome Sequencing Center for Infectious Disease"/>
            <person name="Wu L."/>
            <person name="Ma J."/>
        </authorList>
    </citation>
    <scope>NUCLEOTIDE SEQUENCE [LARGE SCALE GENOMIC DNA]</scope>
    <source>
        <strain evidence="3 4">DSM 29988</strain>
    </source>
</reference>
<dbReference type="SUPFAM" id="SSF53300">
    <property type="entry name" value="vWA-like"/>
    <property type="match status" value="1"/>
</dbReference>
<gene>
    <name evidence="3" type="ORF">ACFQJC_10845</name>
</gene>
<feature type="domain" description="VWFA" evidence="2">
    <location>
        <begin position="386"/>
        <end position="547"/>
    </location>
</feature>
<dbReference type="AlphaFoldDB" id="A0ABD5ZFR8"/>
<dbReference type="Proteomes" id="UP001596481">
    <property type="component" value="Unassembled WGS sequence"/>
</dbReference>
<dbReference type="PANTHER" id="PTHR37947">
    <property type="entry name" value="BLL2462 PROTEIN"/>
    <property type="match status" value="1"/>
</dbReference>
<dbReference type="SMART" id="SM00327">
    <property type="entry name" value="VWA"/>
    <property type="match status" value="1"/>
</dbReference>
<dbReference type="Gene3D" id="3.40.50.410">
    <property type="entry name" value="von Willebrand factor, type A domain"/>
    <property type="match status" value="1"/>
</dbReference>
<protein>
    <submittedName>
        <fullName evidence="3">VWA domain-containing protein</fullName>
    </submittedName>
</protein>
<organism evidence="3 4">
    <name type="scientific">Haloferax namakaokahaiae</name>
    <dbReference type="NCBI Taxonomy" id="1748331"/>
    <lineage>
        <taxon>Archaea</taxon>
        <taxon>Methanobacteriati</taxon>
        <taxon>Methanobacteriota</taxon>
        <taxon>Stenosarchaea group</taxon>
        <taxon>Halobacteria</taxon>
        <taxon>Halobacteriales</taxon>
        <taxon>Haloferacaceae</taxon>
        <taxon>Haloferax</taxon>
    </lineage>
</organism>
<dbReference type="EMBL" id="JBHTAA010000005">
    <property type="protein sequence ID" value="MFC7204014.1"/>
    <property type="molecule type" value="Genomic_DNA"/>
</dbReference>
<evidence type="ECO:0000313" key="4">
    <source>
        <dbReference type="Proteomes" id="UP001596481"/>
    </source>
</evidence>
<dbReference type="RefSeq" id="WP_390223364.1">
    <property type="nucleotide sequence ID" value="NZ_JBHTAA010000005.1"/>
</dbReference>
<keyword evidence="1" id="KW-0812">Transmembrane</keyword>
<accession>A0ABD5ZFR8</accession>
<dbReference type="InterPro" id="IPR002035">
    <property type="entry name" value="VWF_A"/>
</dbReference>
<proteinExistence type="predicted"/>
<dbReference type="InterPro" id="IPR036465">
    <property type="entry name" value="vWFA_dom_sf"/>
</dbReference>
<keyword evidence="1" id="KW-1133">Transmembrane helix</keyword>
<dbReference type="CDD" id="cd00198">
    <property type="entry name" value="vWFA"/>
    <property type="match status" value="1"/>
</dbReference>
<dbReference type="InterPro" id="IPR029062">
    <property type="entry name" value="Class_I_gatase-like"/>
</dbReference>
<dbReference type="Gene3D" id="3.40.50.880">
    <property type="match status" value="1"/>
</dbReference>
<feature type="transmembrane region" description="Helical" evidence="1">
    <location>
        <begin position="59"/>
        <end position="82"/>
    </location>
</feature>
<evidence type="ECO:0000313" key="3">
    <source>
        <dbReference type="EMBL" id="MFC7204014.1"/>
    </source>
</evidence>
<dbReference type="PANTHER" id="PTHR37947:SF1">
    <property type="entry name" value="BLL2462 PROTEIN"/>
    <property type="match status" value="1"/>
</dbReference>
<dbReference type="SUPFAM" id="SSF52317">
    <property type="entry name" value="Class I glutamine amidotransferase-like"/>
    <property type="match status" value="1"/>
</dbReference>
<dbReference type="PROSITE" id="PS50234">
    <property type="entry name" value="VWFA"/>
    <property type="match status" value="1"/>
</dbReference>
<feature type="transmembrane region" description="Helical" evidence="1">
    <location>
        <begin position="30"/>
        <end position="47"/>
    </location>
</feature>
<evidence type="ECO:0000259" key="2">
    <source>
        <dbReference type="PROSITE" id="PS50234"/>
    </source>
</evidence>
<keyword evidence="4" id="KW-1185">Reference proteome</keyword>
<comment type="caution">
    <text evidence="3">The sequence shown here is derived from an EMBL/GenBank/DDBJ whole genome shotgun (WGS) entry which is preliminary data.</text>
</comment>
<dbReference type="Pfam" id="PF00092">
    <property type="entry name" value="VWA"/>
    <property type="match status" value="1"/>
</dbReference>
<name>A0ABD5ZFR8_9EURY</name>
<sequence length="799" mass="85104">MFGVASLSLALPLAWTTQFGEWTLGFERPLFLLALPVALLLAWYLIFRGGGTAGSRSRRLLFASRVFVAFLLVVAAAGPYTITTRQSDGDPRVTLLVDESDSTTVTETRAEALATRIEDEGIPVTVSTIARGDESPLGDALAANVRPGGTVVLVSDGHVTRGRDLQSAAELARSLNATVSAVSPEVSQREEYVTLNGPAKTSVGVENAFLAQVQGVTPGENESAELVVEVDGEEVQRENVTVPGSVAFSQTFETNGTHELTARIESDDRFQSNDVFYKTVRVVDPPKILYVSRGGYPFEEYLSGLYNVDTASEVPANLSDYYAVVLQDVPADEVGNVDSLQRFVIDGGGLMVVGGRNSFENGEYNGSRLASTLPVTTGEGAGQSTNLVFAIDVSGSAEEGMTVQKSVALDALSQLGGDNNVGIVGFNYQAYEVSPLRPLDRNRGRMEDLIRRLQPGGATDIAIGLRGAAQQLDGRRGTVILISDGHDRFEDAAAVSEELGRNGVRVVTIGTGESPNERNLRTIARASGGNYLRADETSRLRILFGGANRRYAGDGLTIVDQNDFVTAGVELTANPGEVNDVSVRQGANFLVASEDGTPAVASWRYGLGRVVTVTSFGGDGSLDGLLSSPDSLLLTKATNYVIGDPEREATGVIDLQDTRVGEPVTVVYRGSERPTDAQNLTFSSVGPDTYEASVTPTEQGYASVLNASFGVNYPAEYGGFGRSERLVSAVRSTGGQMYSVNDAAAIARDARDHASGVQPVRDDWAWAFALVAFLVYLGEVIARRLQVYRGRTRSEGGLI</sequence>